<dbReference type="CDD" id="cd00075">
    <property type="entry name" value="HATPase"/>
    <property type="match status" value="1"/>
</dbReference>
<dbReference type="InterPro" id="IPR036097">
    <property type="entry name" value="HisK_dim/P_sf"/>
</dbReference>
<dbReference type="FunFam" id="3.30.565.10:FF:000006">
    <property type="entry name" value="Sensor histidine kinase WalK"/>
    <property type="match status" value="1"/>
</dbReference>
<feature type="coiled-coil region" evidence="7">
    <location>
        <begin position="364"/>
        <end position="391"/>
    </location>
</feature>
<dbReference type="SUPFAM" id="SSF55874">
    <property type="entry name" value="ATPase domain of HSP90 chaperone/DNA topoisomerase II/histidine kinase"/>
    <property type="match status" value="1"/>
</dbReference>
<reference evidence="11 12" key="1">
    <citation type="submission" date="2016-10" db="EMBL/GenBank/DDBJ databases">
        <authorList>
            <person name="de Groot N.N."/>
        </authorList>
    </citation>
    <scope>NUCLEOTIDE SEQUENCE [LARGE SCALE GENOMIC DNA]</scope>
    <source>
        <strain evidence="11 12">CGMCC 1.9156</strain>
    </source>
</reference>
<dbReference type="Proteomes" id="UP000198964">
    <property type="component" value="Unassembled WGS sequence"/>
</dbReference>
<dbReference type="InterPro" id="IPR003594">
    <property type="entry name" value="HATPase_dom"/>
</dbReference>
<comment type="catalytic activity">
    <reaction evidence="1">
        <text>ATP + protein L-histidine = ADP + protein N-phospho-L-histidine.</text>
        <dbReference type="EC" id="2.7.13.3"/>
    </reaction>
</comment>
<evidence type="ECO:0000256" key="7">
    <source>
        <dbReference type="SAM" id="Coils"/>
    </source>
</evidence>
<feature type="chain" id="PRO_5011784488" description="histidine kinase" evidence="9">
    <location>
        <begin position="20"/>
        <end position="655"/>
    </location>
</feature>
<dbReference type="SUPFAM" id="SSF47384">
    <property type="entry name" value="Homodimeric domain of signal transducing histidine kinase"/>
    <property type="match status" value="1"/>
</dbReference>
<dbReference type="PANTHER" id="PTHR43547">
    <property type="entry name" value="TWO-COMPONENT HISTIDINE KINASE"/>
    <property type="match status" value="1"/>
</dbReference>
<evidence type="ECO:0000313" key="11">
    <source>
        <dbReference type="EMBL" id="SFE65636.1"/>
    </source>
</evidence>
<proteinExistence type="predicted"/>
<evidence type="ECO:0000256" key="2">
    <source>
        <dbReference type="ARBA" id="ARBA00012438"/>
    </source>
</evidence>
<keyword evidence="9" id="KW-0732">Signal</keyword>
<dbReference type="InterPro" id="IPR004358">
    <property type="entry name" value="Sig_transdc_His_kin-like_C"/>
</dbReference>
<keyword evidence="8" id="KW-0812">Transmembrane</keyword>
<keyword evidence="6" id="KW-0802">TPR repeat</keyword>
<sequence length="655" mass="73876">MKSTLYTLLGLLFYCSTHALEPTVTIADSIQSRLKQLNHREQIHYLGKNCWLLREADRAQSIACGQKAITLADSLGYLSEAAQYSNYLAVTLLFYQSEVPAALFYMNKAYELALKANDSIQLGYAFNNLGDIYNLTGNIPLAQAYADSSLHYFTLLNNAEGKAYAYLNLADAQLKQKNYQQALAYYQLAIDGYPEHQTQNIVSTAHIGQAQVLTQQGKYDQARKVYEKDLALTRQMKNKTFEASTLKKIGGIQFFQGDYERALSSYLQAEELFKQRQDKNGLFKVYLAKALLYGKTQERKAGENTLEQAFKLAQKLGAPARILDVYKTRLQFYSFLEEDIPPASLIDQYIALQDSLDLVRQFEILNEVSQKQAVQADLNQAQEEIKSKKREHIYLLLLLALILVLVKVLVWKNYSTNRLNKELAALNAGKDKLISIISHDLRNPFIAIIQYIDLLKSGELSQAEKKEFFIRLEEQTHSTNALLDNLLNFSAFSIRKVKSYPRLFSLDELLQSIQSELSAQLHLKNLSLQTKLRQKTVTADEKMIEIVLRNIISNAIKYSHPGQSIQISSFQSANNLCISIADQGKGMTEEQQDQLFNNQFGKSVPGTNGEPGTGIGLNICRELITLHQGWISVESAPGKGTIFSIFLPNDTSSQS</sequence>
<evidence type="ECO:0000313" key="12">
    <source>
        <dbReference type="Proteomes" id="UP000198964"/>
    </source>
</evidence>
<dbReference type="PANTHER" id="PTHR43547:SF2">
    <property type="entry name" value="HYBRID SIGNAL TRANSDUCTION HISTIDINE KINASE C"/>
    <property type="match status" value="1"/>
</dbReference>
<dbReference type="Gene3D" id="1.25.40.10">
    <property type="entry name" value="Tetratricopeptide repeat domain"/>
    <property type="match status" value="1"/>
</dbReference>
<dbReference type="PROSITE" id="PS50005">
    <property type="entry name" value="TPR"/>
    <property type="match status" value="1"/>
</dbReference>
<dbReference type="InterPro" id="IPR003661">
    <property type="entry name" value="HisK_dim/P_dom"/>
</dbReference>
<dbReference type="EMBL" id="FONW01000001">
    <property type="protein sequence ID" value="SFE65636.1"/>
    <property type="molecule type" value="Genomic_DNA"/>
</dbReference>
<evidence type="ECO:0000259" key="10">
    <source>
        <dbReference type="PROSITE" id="PS50109"/>
    </source>
</evidence>
<accession>A0A1I2CBE0</accession>
<dbReference type="PRINTS" id="PR00344">
    <property type="entry name" value="BCTRLSENSOR"/>
</dbReference>
<dbReference type="AlphaFoldDB" id="A0A1I2CBE0"/>
<dbReference type="Pfam" id="PF02518">
    <property type="entry name" value="HATPase_c"/>
    <property type="match status" value="1"/>
</dbReference>
<evidence type="ECO:0000256" key="9">
    <source>
        <dbReference type="SAM" id="SignalP"/>
    </source>
</evidence>
<evidence type="ECO:0000256" key="8">
    <source>
        <dbReference type="SAM" id="Phobius"/>
    </source>
</evidence>
<dbReference type="Gene3D" id="3.30.565.10">
    <property type="entry name" value="Histidine kinase-like ATPase, C-terminal domain"/>
    <property type="match status" value="1"/>
</dbReference>
<dbReference type="PROSITE" id="PS50109">
    <property type="entry name" value="HIS_KIN"/>
    <property type="match status" value="1"/>
</dbReference>
<dbReference type="GO" id="GO:0000155">
    <property type="term" value="F:phosphorelay sensor kinase activity"/>
    <property type="evidence" value="ECO:0007669"/>
    <property type="project" value="InterPro"/>
</dbReference>
<dbReference type="InterPro" id="IPR036890">
    <property type="entry name" value="HATPase_C_sf"/>
</dbReference>
<keyword evidence="7" id="KW-0175">Coiled coil</keyword>
<dbReference type="STRING" id="655355.SAMN05216283_101681"/>
<dbReference type="SMART" id="SM00028">
    <property type="entry name" value="TPR"/>
    <property type="match status" value="5"/>
</dbReference>
<dbReference type="CDD" id="cd00082">
    <property type="entry name" value="HisKA"/>
    <property type="match status" value="1"/>
</dbReference>
<dbReference type="SUPFAM" id="SSF48452">
    <property type="entry name" value="TPR-like"/>
    <property type="match status" value="2"/>
</dbReference>
<evidence type="ECO:0000256" key="1">
    <source>
        <dbReference type="ARBA" id="ARBA00000085"/>
    </source>
</evidence>
<organism evidence="11 12">
    <name type="scientific">Sunxiuqinia elliptica</name>
    <dbReference type="NCBI Taxonomy" id="655355"/>
    <lineage>
        <taxon>Bacteria</taxon>
        <taxon>Pseudomonadati</taxon>
        <taxon>Bacteroidota</taxon>
        <taxon>Bacteroidia</taxon>
        <taxon>Marinilabiliales</taxon>
        <taxon>Prolixibacteraceae</taxon>
        <taxon>Sunxiuqinia</taxon>
    </lineage>
</organism>
<feature type="repeat" description="TPR" evidence="6">
    <location>
        <begin position="163"/>
        <end position="196"/>
    </location>
</feature>
<keyword evidence="8" id="KW-0472">Membrane</keyword>
<dbReference type="SMART" id="SM00387">
    <property type="entry name" value="HATPase_c"/>
    <property type="match status" value="1"/>
</dbReference>
<dbReference type="EC" id="2.7.13.3" evidence="2"/>
<dbReference type="Pfam" id="PF00512">
    <property type="entry name" value="HisKA"/>
    <property type="match status" value="1"/>
</dbReference>
<evidence type="ECO:0000256" key="4">
    <source>
        <dbReference type="ARBA" id="ARBA00022679"/>
    </source>
</evidence>
<gene>
    <name evidence="11" type="ORF">SAMN05216283_101681</name>
</gene>
<dbReference type="Gene3D" id="1.10.287.130">
    <property type="match status" value="1"/>
</dbReference>
<keyword evidence="5 11" id="KW-0418">Kinase</keyword>
<dbReference type="InterPro" id="IPR011990">
    <property type="entry name" value="TPR-like_helical_dom_sf"/>
</dbReference>
<feature type="signal peptide" evidence="9">
    <location>
        <begin position="1"/>
        <end position="19"/>
    </location>
</feature>
<keyword evidence="3" id="KW-0597">Phosphoprotein</keyword>
<keyword evidence="8" id="KW-1133">Transmembrane helix</keyword>
<dbReference type="RefSeq" id="WP_093918395.1">
    <property type="nucleotide sequence ID" value="NZ_FONW01000001.1"/>
</dbReference>
<evidence type="ECO:0000256" key="3">
    <source>
        <dbReference type="ARBA" id="ARBA00022553"/>
    </source>
</evidence>
<dbReference type="InterPro" id="IPR019734">
    <property type="entry name" value="TPR_rpt"/>
</dbReference>
<evidence type="ECO:0000256" key="5">
    <source>
        <dbReference type="ARBA" id="ARBA00022777"/>
    </source>
</evidence>
<protein>
    <recommendedName>
        <fullName evidence="2">histidine kinase</fullName>
        <ecNumber evidence="2">2.7.13.3</ecNumber>
    </recommendedName>
</protein>
<dbReference type="InterPro" id="IPR005467">
    <property type="entry name" value="His_kinase_dom"/>
</dbReference>
<keyword evidence="4" id="KW-0808">Transferase</keyword>
<feature type="transmembrane region" description="Helical" evidence="8">
    <location>
        <begin position="393"/>
        <end position="411"/>
    </location>
</feature>
<dbReference type="SMART" id="SM00388">
    <property type="entry name" value="HisKA"/>
    <property type="match status" value="1"/>
</dbReference>
<evidence type="ECO:0000256" key="6">
    <source>
        <dbReference type="PROSITE-ProRule" id="PRU00339"/>
    </source>
</evidence>
<dbReference type="Pfam" id="PF13424">
    <property type="entry name" value="TPR_12"/>
    <property type="match status" value="2"/>
</dbReference>
<feature type="domain" description="Histidine kinase" evidence="10">
    <location>
        <begin position="436"/>
        <end position="651"/>
    </location>
</feature>
<keyword evidence="12" id="KW-1185">Reference proteome</keyword>
<name>A0A1I2CBE0_9BACT</name>